<evidence type="ECO:0000256" key="4">
    <source>
        <dbReference type="ARBA" id="ARBA00022737"/>
    </source>
</evidence>
<dbReference type="SMART" id="SM00220">
    <property type="entry name" value="S_TKc"/>
    <property type="match status" value="1"/>
</dbReference>
<dbReference type="SMART" id="SM00740">
    <property type="entry name" value="PASTA"/>
    <property type="match status" value="4"/>
</dbReference>
<dbReference type="PROSITE" id="PS51178">
    <property type="entry name" value="PASTA"/>
    <property type="match status" value="3"/>
</dbReference>
<sequence length="682" mass="72090">MTADLLADRYELGTIIGTGGMSDVYATTDTLLGREVAVKMMRANLAHDTTFRERFRREAQNAARLNHGAIVQVYDTGETVIGGVTVPYIVMERVHGRTLREIVRQDGPLSPPEAARILLPVCEALQHSHEAGIIHRDVKPANIMITNTGAVKIMDFGIARAIGDAATSMTQTSAVIGTAQYLSPEQARGKSADARSDVYALGCVLYETVTAKPPFEGESPFAVAFQHVQDNPPAPSTLIAGLTPTEAVNIDAVVLTAMAKNPADRYQSAREFAQDLELVSRNAVSHAAKSHLVTPPTESLADGEQTTVIPAYKDDQHGEPVAPVAPAPVAATAPPVSPTPPPPAKAQPAPSPEHAANNQDSQQRSRPIAWMIVAAVLGVAVIATGAVFVWDYLAKEDQISQPSTVAVPQLTNSSEMEATAQLEALGLKIETQLAANPEIPKGYVIDTNPGPGSKLQRGSTVTLNVSSGQEETEVPNLTDRTTKQATELLEAVGLKLDTQVKEESDDEIEEGRIITQQPRPGDMAPKGSKVTITVSKGKKAERVPVITGQQWSLAQTNLTAAGFTPEVRFVDAPQPEGVVVSCANEGQEIPHGSTVVVEVSRGNMITMPDLTGLNPGQAQQALRAAGWTAPPTSLTETPVKTGSLVDSGLVQGQTPAPGDKLLADALVNIQVANFDPLAGLIN</sequence>
<proteinExistence type="predicted"/>
<dbReference type="GO" id="GO:0004674">
    <property type="term" value="F:protein serine/threonine kinase activity"/>
    <property type="evidence" value="ECO:0007669"/>
    <property type="project" value="UniProtKB-KW"/>
</dbReference>
<feature type="domain" description="PASTA" evidence="14">
    <location>
        <begin position="602"/>
        <end position="673"/>
    </location>
</feature>
<evidence type="ECO:0000256" key="10">
    <source>
        <dbReference type="PROSITE-ProRule" id="PRU10141"/>
    </source>
</evidence>
<dbReference type="Pfam" id="PF00069">
    <property type="entry name" value="Pkinase"/>
    <property type="match status" value="1"/>
</dbReference>
<dbReference type="EMBL" id="CP033896">
    <property type="protein sequence ID" value="AZA12467.1"/>
    <property type="molecule type" value="Genomic_DNA"/>
</dbReference>
<dbReference type="PANTHER" id="PTHR43289:SF6">
    <property type="entry name" value="SERINE_THREONINE-PROTEIN KINASE NEKL-3"/>
    <property type="match status" value="1"/>
</dbReference>
<evidence type="ECO:0000259" key="13">
    <source>
        <dbReference type="PROSITE" id="PS50011"/>
    </source>
</evidence>
<evidence type="ECO:0000259" key="14">
    <source>
        <dbReference type="PROSITE" id="PS51178"/>
    </source>
</evidence>
<dbReference type="KEGG" id="ccho:CCHOA_00175"/>
<keyword evidence="7 10" id="KW-0067">ATP-binding</keyword>
<keyword evidence="3 15" id="KW-0808">Transferase</keyword>
<accession>A0A3G6J377</accession>
<keyword evidence="12" id="KW-1133">Transmembrane helix</keyword>
<dbReference type="PROSITE" id="PS50011">
    <property type="entry name" value="PROTEIN_KINASE_DOM"/>
    <property type="match status" value="1"/>
</dbReference>
<feature type="region of interest" description="Disordered" evidence="11">
    <location>
        <begin position="315"/>
        <end position="363"/>
    </location>
</feature>
<feature type="binding site" evidence="10">
    <location>
        <position position="39"/>
    </location>
    <ligand>
        <name>ATP</name>
        <dbReference type="ChEBI" id="CHEBI:30616"/>
    </ligand>
</feature>
<dbReference type="OrthoDB" id="9762169at2"/>
<dbReference type="FunFam" id="3.30.200.20:FF:000035">
    <property type="entry name" value="Serine/threonine protein kinase Stk1"/>
    <property type="match status" value="1"/>
</dbReference>
<dbReference type="InterPro" id="IPR011009">
    <property type="entry name" value="Kinase-like_dom_sf"/>
</dbReference>
<feature type="domain" description="PASTA" evidence="14">
    <location>
        <begin position="468"/>
        <end position="536"/>
    </location>
</feature>
<feature type="domain" description="PASTA" evidence="14">
    <location>
        <begin position="401"/>
        <end position="467"/>
    </location>
</feature>
<feature type="transmembrane region" description="Helical" evidence="12">
    <location>
        <begin position="368"/>
        <end position="393"/>
    </location>
</feature>
<dbReference type="AlphaFoldDB" id="A0A3G6J377"/>
<comment type="catalytic activity">
    <reaction evidence="9">
        <text>L-seryl-[protein] + ATP = O-phospho-L-seryl-[protein] + ADP + H(+)</text>
        <dbReference type="Rhea" id="RHEA:17989"/>
        <dbReference type="Rhea" id="RHEA-COMP:9863"/>
        <dbReference type="Rhea" id="RHEA-COMP:11604"/>
        <dbReference type="ChEBI" id="CHEBI:15378"/>
        <dbReference type="ChEBI" id="CHEBI:29999"/>
        <dbReference type="ChEBI" id="CHEBI:30616"/>
        <dbReference type="ChEBI" id="CHEBI:83421"/>
        <dbReference type="ChEBI" id="CHEBI:456216"/>
        <dbReference type="EC" id="2.7.11.1"/>
    </reaction>
</comment>
<dbReference type="Pfam" id="PF03793">
    <property type="entry name" value="PASTA"/>
    <property type="match status" value="4"/>
</dbReference>
<dbReference type="EC" id="2.7.11.1" evidence="1"/>
<evidence type="ECO:0000313" key="16">
    <source>
        <dbReference type="Proteomes" id="UP000269019"/>
    </source>
</evidence>
<evidence type="ECO:0000256" key="8">
    <source>
        <dbReference type="ARBA" id="ARBA00047899"/>
    </source>
</evidence>
<organism evidence="15 16">
    <name type="scientific">Corynebacterium choanae</name>
    <dbReference type="NCBI Taxonomy" id="1862358"/>
    <lineage>
        <taxon>Bacteria</taxon>
        <taxon>Bacillati</taxon>
        <taxon>Actinomycetota</taxon>
        <taxon>Actinomycetes</taxon>
        <taxon>Mycobacteriales</taxon>
        <taxon>Corynebacteriaceae</taxon>
        <taxon>Corynebacterium</taxon>
    </lineage>
</organism>
<name>A0A3G6J377_9CORY</name>
<evidence type="ECO:0000256" key="9">
    <source>
        <dbReference type="ARBA" id="ARBA00048679"/>
    </source>
</evidence>
<dbReference type="Gene3D" id="1.10.510.10">
    <property type="entry name" value="Transferase(Phosphotransferase) domain 1"/>
    <property type="match status" value="1"/>
</dbReference>
<dbReference type="Proteomes" id="UP000269019">
    <property type="component" value="Chromosome"/>
</dbReference>
<keyword evidence="2" id="KW-0723">Serine/threonine-protein kinase</keyword>
<keyword evidence="5 10" id="KW-0547">Nucleotide-binding</keyword>
<reference evidence="15 16" key="1">
    <citation type="submission" date="2018-11" db="EMBL/GenBank/DDBJ databases">
        <authorList>
            <person name="Kleinhagauer T."/>
            <person name="Glaeser S.P."/>
            <person name="Spergser J."/>
            <person name="Ruckert C."/>
            <person name="Kaempfer P."/>
            <person name="Busse H.-J."/>
        </authorList>
    </citation>
    <scope>NUCLEOTIDE SEQUENCE [LARGE SCALE GENOMIC DNA]</scope>
    <source>
        <strain evidence="15 16">200CH</strain>
    </source>
</reference>
<keyword evidence="12" id="KW-0812">Transmembrane</keyword>
<dbReference type="GO" id="GO:0045717">
    <property type="term" value="P:negative regulation of fatty acid biosynthetic process"/>
    <property type="evidence" value="ECO:0007669"/>
    <property type="project" value="UniProtKB-ARBA"/>
</dbReference>
<dbReference type="GO" id="GO:0005524">
    <property type="term" value="F:ATP binding"/>
    <property type="evidence" value="ECO:0007669"/>
    <property type="project" value="UniProtKB-UniRule"/>
</dbReference>
<dbReference type="NCBIfam" id="NF033483">
    <property type="entry name" value="PknB_PASTA_kin"/>
    <property type="match status" value="1"/>
</dbReference>
<feature type="compositionally biased region" description="Pro residues" evidence="11">
    <location>
        <begin position="335"/>
        <end position="351"/>
    </location>
</feature>
<gene>
    <name evidence="15" type="primary">pknB</name>
    <name evidence="15" type="ORF">CCHOA_00175</name>
</gene>
<evidence type="ECO:0000256" key="1">
    <source>
        <dbReference type="ARBA" id="ARBA00012513"/>
    </source>
</evidence>
<comment type="catalytic activity">
    <reaction evidence="8">
        <text>L-threonyl-[protein] + ATP = O-phospho-L-threonyl-[protein] + ADP + H(+)</text>
        <dbReference type="Rhea" id="RHEA:46608"/>
        <dbReference type="Rhea" id="RHEA-COMP:11060"/>
        <dbReference type="Rhea" id="RHEA-COMP:11605"/>
        <dbReference type="ChEBI" id="CHEBI:15378"/>
        <dbReference type="ChEBI" id="CHEBI:30013"/>
        <dbReference type="ChEBI" id="CHEBI:30616"/>
        <dbReference type="ChEBI" id="CHEBI:61977"/>
        <dbReference type="ChEBI" id="CHEBI:456216"/>
        <dbReference type="EC" id="2.7.11.1"/>
    </reaction>
</comment>
<dbReference type="Gene3D" id="3.30.200.20">
    <property type="entry name" value="Phosphorylase Kinase, domain 1"/>
    <property type="match status" value="1"/>
</dbReference>
<dbReference type="RefSeq" id="WP_123930503.1">
    <property type="nucleotide sequence ID" value="NZ_CP033896.1"/>
</dbReference>
<dbReference type="PROSITE" id="PS00108">
    <property type="entry name" value="PROTEIN_KINASE_ST"/>
    <property type="match status" value="1"/>
</dbReference>
<dbReference type="CDD" id="cd06577">
    <property type="entry name" value="PASTA_pknB"/>
    <property type="match status" value="4"/>
</dbReference>
<dbReference type="InterPro" id="IPR008271">
    <property type="entry name" value="Ser/Thr_kinase_AS"/>
</dbReference>
<dbReference type="Gene3D" id="3.30.10.20">
    <property type="match status" value="4"/>
</dbReference>
<dbReference type="InterPro" id="IPR000719">
    <property type="entry name" value="Prot_kinase_dom"/>
</dbReference>
<feature type="compositionally biased region" description="Low complexity" evidence="11">
    <location>
        <begin position="320"/>
        <end position="334"/>
    </location>
</feature>
<dbReference type="InterPro" id="IPR017441">
    <property type="entry name" value="Protein_kinase_ATP_BS"/>
</dbReference>
<keyword evidence="16" id="KW-1185">Reference proteome</keyword>
<keyword evidence="4" id="KW-0677">Repeat</keyword>
<dbReference type="PROSITE" id="PS00107">
    <property type="entry name" value="PROTEIN_KINASE_ATP"/>
    <property type="match status" value="1"/>
</dbReference>
<feature type="domain" description="Protein kinase" evidence="13">
    <location>
        <begin position="10"/>
        <end position="279"/>
    </location>
</feature>
<evidence type="ECO:0000256" key="3">
    <source>
        <dbReference type="ARBA" id="ARBA00022679"/>
    </source>
</evidence>
<dbReference type="InterPro" id="IPR005543">
    <property type="entry name" value="PASTA_dom"/>
</dbReference>
<evidence type="ECO:0000313" key="15">
    <source>
        <dbReference type="EMBL" id="AZA12467.1"/>
    </source>
</evidence>
<evidence type="ECO:0000256" key="2">
    <source>
        <dbReference type="ARBA" id="ARBA00022527"/>
    </source>
</evidence>
<evidence type="ECO:0000256" key="12">
    <source>
        <dbReference type="SAM" id="Phobius"/>
    </source>
</evidence>
<evidence type="ECO:0000256" key="7">
    <source>
        <dbReference type="ARBA" id="ARBA00022840"/>
    </source>
</evidence>
<evidence type="ECO:0000256" key="5">
    <source>
        <dbReference type="ARBA" id="ARBA00022741"/>
    </source>
</evidence>
<protein>
    <recommendedName>
        <fullName evidence="1">non-specific serine/threonine protein kinase</fullName>
        <ecNumber evidence="1">2.7.11.1</ecNumber>
    </recommendedName>
</protein>
<dbReference type="CDD" id="cd14014">
    <property type="entry name" value="STKc_PknB_like"/>
    <property type="match status" value="1"/>
</dbReference>
<keyword evidence="6 15" id="KW-0418">Kinase</keyword>
<dbReference type="SUPFAM" id="SSF56112">
    <property type="entry name" value="Protein kinase-like (PK-like)"/>
    <property type="match status" value="1"/>
</dbReference>
<dbReference type="FunFam" id="1.10.510.10:FF:000021">
    <property type="entry name" value="Serine/threonine protein kinase"/>
    <property type="match status" value="1"/>
</dbReference>
<evidence type="ECO:0000256" key="6">
    <source>
        <dbReference type="ARBA" id="ARBA00022777"/>
    </source>
</evidence>
<dbReference type="PANTHER" id="PTHR43289">
    <property type="entry name" value="MITOGEN-ACTIVATED PROTEIN KINASE KINASE KINASE 20-RELATED"/>
    <property type="match status" value="1"/>
</dbReference>
<dbReference type="GO" id="GO:0106310">
    <property type="term" value="F:protein serine kinase activity"/>
    <property type="evidence" value="ECO:0007669"/>
    <property type="project" value="RHEA"/>
</dbReference>
<evidence type="ECO:0000256" key="11">
    <source>
        <dbReference type="SAM" id="MobiDB-lite"/>
    </source>
</evidence>
<keyword evidence="12" id="KW-0472">Membrane</keyword>